<keyword evidence="2" id="KW-1185">Reference proteome</keyword>
<organism evidence="1 2">
    <name type="scientific">Thioclava kandeliae</name>
    <dbReference type="NCBI Taxonomy" id="3070818"/>
    <lineage>
        <taxon>Bacteria</taxon>
        <taxon>Pseudomonadati</taxon>
        <taxon>Pseudomonadota</taxon>
        <taxon>Alphaproteobacteria</taxon>
        <taxon>Rhodobacterales</taxon>
        <taxon>Paracoccaceae</taxon>
        <taxon>Thioclava</taxon>
    </lineage>
</organism>
<evidence type="ECO:0000313" key="1">
    <source>
        <dbReference type="EMBL" id="MER5171638.1"/>
    </source>
</evidence>
<name>A0ABV1SFG4_9RHOB</name>
<sequence length="76" mass="8290">MALIEDLAEKLAFDCMQAQKEIGPAADRLYQEVAAHIGTSSPSLEEAFLTACRLHMAALRGDEFLARRIKALKDAG</sequence>
<dbReference type="Proteomes" id="UP001438953">
    <property type="component" value="Unassembled WGS sequence"/>
</dbReference>
<evidence type="ECO:0000313" key="2">
    <source>
        <dbReference type="Proteomes" id="UP001438953"/>
    </source>
</evidence>
<proteinExistence type="predicted"/>
<reference evidence="1 2" key="2">
    <citation type="submission" date="2024-06" db="EMBL/GenBank/DDBJ databases">
        <title>Thioclava kandeliae sp. nov. from a rhizosphere soil sample of Kandelia candel in a mangrove.</title>
        <authorList>
            <person name="Mu T."/>
        </authorList>
    </citation>
    <scope>NUCLEOTIDE SEQUENCE [LARGE SCALE GENOMIC DNA]</scope>
    <source>
        <strain evidence="1 2">CPCC 100088</strain>
    </source>
</reference>
<gene>
    <name evidence="1" type="ORF">VSX56_07600</name>
</gene>
<dbReference type="EMBL" id="JAYWLC010000004">
    <property type="protein sequence ID" value="MER5171638.1"/>
    <property type="molecule type" value="Genomic_DNA"/>
</dbReference>
<reference evidence="1 2" key="1">
    <citation type="submission" date="2024-01" db="EMBL/GenBank/DDBJ databases">
        <authorList>
            <person name="Deng Y."/>
            <person name="Su J."/>
        </authorList>
    </citation>
    <scope>NUCLEOTIDE SEQUENCE [LARGE SCALE GENOMIC DNA]</scope>
    <source>
        <strain evidence="1 2">CPCC 100088</strain>
    </source>
</reference>
<protein>
    <submittedName>
        <fullName evidence="1">Uncharacterized protein</fullName>
    </submittedName>
</protein>
<comment type="caution">
    <text evidence="1">The sequence shown here is derived from an EMBL/GenBank/DDBJ whole genome shotgun (WGS) entry which is preliminary data.</text>
</comment>
<dbReference type="RefSeq" id="WP_339112827.1">
    <property type="nucleotide sequence ID" value="NZ_JAYWLC010000004.1"/>
</dbReference>
<accession>A0ABV1SFG4</accession>